<evidence type="ECO:0000256" key="5">
    <source>
        <dbReference type="ARBA" id="ARBA00022946"/>
    </source>
</evidence>
<dbReference type="InterPro" id="IPR004113">
    <property type="entry name" value="FAD-bd_oxidored_4_C"/>
</dbReference>
<protein>
    <recommendedName>
        <fullName evidence="7">D-lactate dehydrogenase (cytochrome)</fullName>
        <ecNumber evidence="7">1.1.2.4</ecNumber>
    </recommendedName>
</protein>
<comment type="cofactor">
    <cofactor evidence="1">
        <name>FAD</name>
        <dbReference type="ChEBI" id="CHEBI:57692"/>
    </cofactor>
</comment>
<dbReference type="PANTHER" id="PTHR11748">
    <property type="entry name" value="D-LACTATE DEHYDROGENASE"/>
    <property type="match status" value="1"/>
</dbReference>
<dbReference type="SUPFAM" id="SSF55103">
    <property type="entry name" value="FAD-linked oxidases, C-terminal domain"/>
    <property type="match status" value="1"/>
</dbReference>
<keyword evidence="6" id="KW-0560">Oxidoreductase</keyword>
<dbReference type="InterPro" id="IPR016169">
    <property type="entry name" value="FAD-bd_PCMH_sub2"/>
</dbReference>
<name>A0ABW0MQK2_9BURK</name>
<evidence type="ECO:0000256" key="4">
    <source>
        <dbReference type="ARBA" id="ARBA00022827"/>
    </source>
</evidence>
<keyword evidence="10" id="KW-1185">Reference proteome</keyword>
<gene>
    <name evidence="9" type="ORF">ACFPQ5_13085</name>
</gene>
<dbReference type="InterPro" id="IPR036318">
    <property type="entry name" value="FAD-bd_PCMH-like_sf"/>
</dbReference>
<dbReference type="Pfam" id="PF02913">
    <property type="entry name" value="FAD-oxidase_C"/>
    <property type="match status" value="1"/>
</dbReference>
<comment type="caution">
    <text evidence="9">The sequence shown here is derived from an EMBL/GenBank/DDBJ whole genome shotgun (WGS) entry which is preliminary data.</text>
</comment>
<dbReference type="InterPro" id="IPR006094">
    <property type="entry name" value="Oxid_FAD_bind_N"/>
</dbReference>
<dbReference type="InterPro" id="IPR016166">
    <property type="entry name" value="FAD-bd_PCMH"/>
</dbReference>
<evidence type="ECO:0000313" key="10">
    <source>
        <dbReference type="Proteomes" id="UP001596101"/>
    </source>
</evidence>
<sequence length="466" mass="49312">MTSRHPLSSFGPVEAVIAPLQDLLKDRVSLARAVREQHARGEGLATSLAPDVVVWPLDKQEVCAILALCNEHRVPVIAFGAGSSLEGHVSAPHGGVCIDMSRMDAVIAINPEDSDCIVQPGITREALNGHLKGTGLFFPVDPGANATIGGMVSTRASGTTTLRYGSMAHNVEALEVALADGRLVKLGTRARKSSAGYDLVHLMTGSEGTLGVITEITLRLHPLPTEVAAASCAFPTLEAAVDAVTELSMSGVPFARIEFLDETQVRACNLHSQLGLAELPTLFLEFHGTPLAVKEQAELAQEVTAGHGGTNFEWATRPEDRSRLWHARHLAYFAALALRPGCVSVVADICVPMSALAGSVAQARALIDAEGLVAPILGHVGDGNFHVLFMPMPDQPEEHAAVDRVYASMIEHALSVGGTCTGEHGIGMGKKSKLLLEYGSEVVDLMHAIKQAWDPKGILNPGKIFS</sequence>
<evidence type="ECO:0000313" key="9">
    <source>
        <dbReference type="EMBL" id="MFC5479136.1"/>
    </source>
</evidence>
<evidence type="ECO:0000256" key="6">
    <source>
        <dbReference type="ARBA" id="ARBA00023002"/>
    </source>
</evidence>
<feature type="domain" description="FAD-binding PCMH-type" evidence="8">
    <location>
        <begin position="46"/>
        <end position="223"/>
    </location>
</feature>
<keyword evidence="3" id="KW-0285">Flavoprotein</keyword>
<organism evidence="9 10">
    <name type="scientific">Massilia suwonensis</name>
    <dbReference type="NCBI Taxonomy" id="648895"/>
    <lineage>
        <taxon>Bacteria</taxon>
        <taxon>Pseudomonadati</taxon>
        <taxon>Pseudomonadota</taxon>
        <taxon>Betaproteobacteria</taxon>
        <taxon>Burkholderiales</taxon>
        <taxon>Oxalobacteraceae</taxon>
        <taxon>Telluria group</taxon>
        <taxon>Massilia</taxon>
    </lineage>
</organism>
<dbReference type="InterPro" id="IPR016164">
    <property type="entry name" value="FAD-linked_Oxase-like_C"/>
</dbReference>
<accession>A0ABW0MQK2</accession>
<evidence type="ECO:0000259" key="8">
    <source>
        <dbReference type="PROSITE" id="PS51387"/>
    </source>
</evidence>
<dbReference type="PROSITE" id="PS51387">
    <property type="entry name" value="FAD_PCMH"/>
    <property type="match status" value="1"/>
</dbReference>
<dbReference type="Pfam" id="PF01565">
    <property type="entry name" value="FAD_binding_4"/>
    <property type="match status" value="1"/>
</dbReference>
<dbReference type="Proteomes" id="UP001596101">
    <property type="component" value="Unassembled WGS sequence"/>
</dbReference>
<keyword evidence="5" id="KW-0809">Transit peptide</keyword>
<dbReference type="PANTHER" id="PTHR11748:SF111">
    <property type="entry name" value="D-LACTATE DEHYDROGENASE, MITOCHONDRIAL-RELATED"/>
    <property type="match status" value="1"/>
</dbReference>
<keyword evidence="4" id="KW-0274">FAD</keyword>
<dbReference type="Gene3D" id="3.30.465.10">
    <property type="match status" value="1"/>
</dbReference>
<dbReference type="SUPFAM" id="SSF56176">
    <property type="entry name" value="FAD-binding/transporter-associated domain-like"/>
    <property type="match status" value="1"/>
</dbReference>
<evidence type="ECO:0000256" key="2">
    <source>
        <dbReference type="ARBA" id="ARBA00008000"/>
    </source>
</evidence>
<dbReference type="InterPro" id="IPR016171">
    <property type="entry name" value="Vanillyl_alc_oxidase_C-sub2"/>
</dbReference>
<dbReference type="EC" id="1.1.2.4" evidence="7"/>
<dbReference type="EMBL" id="JBHSMR010000013">
    <property type="protein sequence ID" value="MFC5479136.1"/>
    <property type="molecule type" value="Genomic_DNA"/>
</dbReference>
<dbReference type="Gene3D" id="1.10.45.10">
    <property type="entry name" value="Vanillyl-alcohol Oxidase, Chain A, domain 4"/>
    <property type="match status" value="1"/>
</dbReference>
<comment type="similarity">
    <text evidence="2">Belongs to the FAD-binding oxidoreductase/transferase type 4 family.</text>
</comment>
<dbReference type="Gene3D" id="3.30.70.2740">
    <property type="match status" value="1"/>
</dbReference>
<evidence type="ECO:0000256" key="1">
    <source>
        <dbReference type="ARBA" id="ARBA00001974"/>
    </source>
</evidence>
<dbReference type="RefSeq" id="WP_379756089.1">
    <property type="nucleotide sequence ID" value="NZ_JBHSMR010000013.1"/>
</dbReference>
<evidence type="ECO:0000256" key="7">
    <source>
        <dbReference type="ARBA" id="ARBA00038897"/>
    </source>
</evidence>
<evidence type="ECO:0000256" key="3">
    <source>
        <dbReference type="ARBA" id="ARBA00022630"/>
    </source>
</evidence>
<reference evidence="10" key="1">
    <citation type="journal article" date="2019" name="Int. J. Syst. Evol. Microbiol.">
        <title>The Global Catalogue of Microorganisms (GCM) 10K type strain sequencing project: providing services to taxonomists for standard genome sequencing and annotation.</title>
        <authorList>
            <consortium name="The Broad Institute Genomics Platform"/>
            <consortium name="The Broad Institute Genome Sequencing Center for Infectious Disease"/>
            <person name="Wu L."/>
            <person name="Ma J."/>
        </authorList>
    </citation>
    <scope>NUCLEOTIDE SEQUENCE [LARGE SCALE GENOMIC DNA]</scope>
    <source>
        <strain evidence="10">CCUG 43111</strain>
    </source>
</reference>
<proteinExistence type="inferred from homology"/>